<gene>
    <name evidence="2" type="ORF">COX37_01740</name>
</gene>
<dbReference type="PANTHER" id="PTHR37309:SF1">
    <property type="entry name" value="SLR0284 PROTEIN"/>
    <property type="match status" value="1"/>
</dbReference>
<reference evidence="2 3" key="1">
    <citation type="submission" date="2017-09" db="EMBL/GenBank/DDBJ databases">
        <title>Depth-based differentiation of microbial function through sediment-hosted aquifers and enrichment of novel symbionts in the deep terrestrial subsurface.</title>
        <authorList>
            <person name="Probst A.J."/>
            <person name="Ladd B."/>
            <person name="Jarett J.K."/>
            <person name="Geller-Mcgrath D.E."/>
            <person name="Sieber C.M."/>
            <person name="Emerson J.B."/>
            <person name="Anantharaman K."/>
            <person name="Thomas B.C."/>
            <person name="Malmstrom R."/>
            <person name="Stieglmeier M."/>
            <person name="Klingl A."/>
            <person name="Woyke T."/>
            <person name="Ryan C.M."/>
            <person name="Banfield J.F."/>
        </authorList>
    </citation>
    <scope>NUCLEOTIDE SEQUENCE [LARGE SCALE GENOMIC DNA]</scope>
    <source>
        <strain evidence="2">CG23_combo_of_CG06-09_8_20_14_all_39_17</strain>
    </source>
</reference>
<keyword evidence="1" id="KW-0812">Transmembrane</keyword>
<comment type="caution">
    <text evidence="2">The sequence shown here is derived from an EMBL/GenBank/DDBJ whole genome shotgun (WGS) entry which is preliminary data.</text>
</comment>
<proteinExistence type="predicted"/>
<dbReference type="Proteomes" id="UP000229976">
    <property type="component" value="Unassembled WGS sequence"/>
</dbReference>
<name>A0A2G9YUC1_9BACT</name>
<keyword evidence="1" id="KW-1133">Transmembrane helix</keyword>
<protein>
    <recommendedName>
        <fullName evidence="4">Phage holin family protein</fullName>
    </recommendedName>
</protein>
<accession>A0A2G9YUC1</accession>
<feature type="transmembrane region" description="Helical" evidence="1">
    <location>
        <begin position="106"/>
        <end position="126"/>
    </location>
</feature>
<evidence type="ECO:0000313" key="2">
    <source>
        <dbReference type="EMBL" id="PIP22845.1"/>
    </source>
</evidence>
<feature type="transmembrane region" description="Helical" evidence="1">
    <location>
        <begin position="45"/>
        <end position="63"/>
    </location>
</feature>
<evidence type="ECO:0008006" key="4">
    <source>
        <dbReference type="Google" id="ProtNLM"/>
    </source>
</evidence>
<keyword evidence="1" id="KW-0472">Membrane</keyword>
<dbReference type="PANTHER" id="PTHR37309">
    <property type="entry name" value="SLR0284 PROTEIN"/>
    <property type="match status" value="1"/>
</dbReference>
<dbReference type="AlphaFoldDB" id="A0A2G9YUC1"/>
<dbReference type="InterPro" id="IPR007165">
    <property type="entry name" value="Phage_holin_4_2"/>
</dbReference>
<organism evidence="2 3">
    <name type="scientific">Candidatus Nealsonbacteria bacterium CG23_combo_of_CG06-09_8_20_14_all_39_17</name>
    <dbReference type="NCBI Taxonomy" id="1974722"/>
    <lineage>
        <taxon>Bacteria</taxon>
        <taxon>Candidatus Nealsoniibacteriota</taxon>
    </lineage>
</organism>
<evidence type="ECO:0000256" key="1">
    <source>
        <dbReference type="SAM" id="Phobius"/>
    </source>
</evidence>
<dbReference type="Pfam" id="PF04020">
    <property type="entry name" value="Phage_holin_4_2"/>
    <property type="match status" value="1"/>
</dbReference>
<feature type="transmembrane region" description="Helical" evidence="1">
    <location>
        <begin position="70"/>
        <end position="94"/>
    </location>
</feature>
<sequence length="128" mass="14413">MLFSLILQIIVGTLGIFLASRFVPGVSLDIIPGQSNIFGISITEMWQMFLVVGTILGLINFFIKPILQIIFIPLRILTLGLFSLVINMALIWIVDLTFAEFVIQGLIPLFWTTTIIWLLSLIARAYDK</sequence>
<dbReference type="EMBL" id="PCRO01000022">
    <property type="protein sequence ID" value="PIP22845.1"/>
    <property type="molecule type" value="Genomic_DNA"/>
</dbReference>
<evidence type="ECO:0000313" key="3">
    <source>
        <dbReference type="Proteomes" id="UP000229976"/>
    </source>
</evidence>